<dbReference type="Proteomes" id="UP000325672">
    <property type="component" value="Unassembled WGS sequence"/>
</dbReference>
<dbReference type="SMART" id="SM01163">
    <property type="entry name" value="DUF1785"/>
    <property type="match status" value="1"/>
</dbReference>
<proteinExistence type="predicted"/>
<feature type="region of interest" description="Disordered" evidence="1">
    <location>
        <begin position="1"/>
        <end position="41"/>
    </location>
</feature>
<dbReference type="SUPFAM" id="SSF101690">
    <property type="entry name" value="PAZ domain"/>
    <property type="match status" value="1"/>
</dbReference>
<dbReference type="InterPro" id="IPR032474">
    <property type="entry name" value="Argonaute_N"/>
</dbReference>
<dbReference type="InterPro" id="IPR003165">
    <property type="entry name" value="Piwi"/>
</dbReference>
<evidence type="ECO:0000313" key="3">
    <source>
        <dbReference type="EMBL" id="KAE8138386.1"/>
    </source>
</evidence>
<dbReference type="Gene3D" id="3.40.50.2300">
    <property type="match status" value="1"/>
</dbReference>
<protein>
    <submittedName>
        <fullName evidence="3">Ribonuclease H-like domain-containing protein</fullName>
    </submittedName>
</protein>
<reference evidence="3 4" key="1">
    <citation type="submission" date="2019-04" db="EMBL/GenBank/DDBJ databases">
        <title>Friends and foes A comparative genomics study of 23 Aspergillus species from section Flavi.</title>
        <authorList>
            <consortium name="DOE Joint Genome Institute"/>
            <person name="Kjaerbolling I."/>
            <person name="Vesth T."/>
            <person name="Frisvad J.C."/>
            <person name="Nybo J.L."/>
            <person name="Theobald S."/>
            <person name="Kildgaard S."/>
            <person name="Isbrandt T."/>
            <person name="Kuo A."/>
            <person name="Sato A."/>
            <person name="Lyhne E.K."/>
            <person name="Kogle M.E."/>
            <person name="Wiebenga A."/>
            <person name="Kun R.S."/>
            <person name="Lubbers R.J."/>
            <person name="Makela M.R."/>
            <person name="Barry K."/>
            <person name="Chovatia M."/>
            <person name="Clum A."/>
            <person name="Daum C."/>
            <person name="Haridas S."/>
            <person name="He G."/>
            <person name="LaButti K."/>
            <person name="Lipzen A."/>
            <person name="Mondo S."/>
            <person name="Riley R."/>
            <person name="Salamov A."/>
            <person name="Simmons B.A."/>
            <person name="Magnuson J.K."/>
            <person name="Henrissat B."/>
            <person name="Mortensen U.H."/>
            <person name="Larsen T.O."/>
            <person name="Devries R.P."/>
            <person name="Grigoriev I.V."/>
            <person name="Machida M."/>
            <person name="Baker S.E."/>
            <person name="Andersen M.R."/>
        </authorList>
    </citation>
    <scope>NUCLEOTIDE SEQUENCE [LARGE SCALE GENOMIC DNA]</scope>
    <source>
        <strain evidence="3 4">CBS 117625</strain>
    </source>
</reference>
<dbReference type="Pfam" id="PF08699">
    <property type="entry name" value="ArgoL1"/>
    <property type="match status" value="1"/>
</dbReference>
<accession>A0A5N6SUM5</accession>
<feature type="domain" description="Piwi" evidence="2">
    <location>
        <begin position="626"/>
        <end position="963"/>
    </location>
</feature>
<evidence type="ECO:0000259" key="2">
    <source>
        <dbReference type="PROSITE" id="PS50822"/>
    </source>
</evidence>
<name>A0A5N6SUM5_ASPPS</name>
<dbReference type="InterPro" id="IPR012337">
    <property type="entry name" value="RNaseH-like_sf"/>
</dbReference>
<dbReference type="InterPro" id="IPR045246">
    <property type="entry name" value="Piwi_ago-like"/>
</dbReference>
<sequence length="1002" mass="112199">MSFRGFRDNPPKAGPTRPQGRGDAKTTIYLPPDGKVPPPDPFVRKIEDEIQKAQADPLTLSKLQLNSEYPPRPGYGTKGKPVVLWANYFHSIPDPNLVLYRYAIDVRPTVSGRKLAQIVRLVLEAPEVTSMAANLVTDYKSTIISRERLPLANNAIVVPVLYRSELEDEPAGDAAQFRARILYTNTLRVSQLIEYLTSTNYIRYDEKLPMIQALNILLNHYPMTSPDLVSRGGNRANRTFPLSNKALQSDKAPLIGGLTAIRGFFSSVRFAAGRVLVNVNVSHGAFYNSGRLVDLIDAFQKANGRSLDALNEFLNGIRGRTFHLPERRNRSGELIIRPKTLYSLATCGDGTELPPNRRPQIHSFGAGSKGVKFWLEPRQAPASGRLGSRKKKCQSSGPVASPLGPARLISVYDYFLETYDIRDQRPDLPVINIGTWASPTYQLAQEFEILPGQIHYGKLSPAQTQGMIKFAVRPPLQNAFSIVNQGADIVGLNPGRNTMLTRFGISTARRLITVEGRVLDQPNIMYRDNSSVKQLPGSWNLIDIKFNVSGQRLRKWSYLLLSDKKVQDTFPDLKSLQPVLKKLQAALLDTGVLVDAPIPGRIVRVNKDDTADLENRLKGAADKLDLLYIIFPEKDSRWYPVIKRLCDVEYGLQTICSVGPRLVAKKGQSVGQYDKALDQYMRNVAMKFNLKLGGTNHVVDNLRLSIINENKTMIVGLDVTHPTGSSKGSPATAPSVAAMVASIDKRLGQWPATIQLQSRGGKEEIDSLDGMLKRHLRLWKLLGGHASFPENIIVFRDGISEGQYIKCLTEELPLMRKACREVYPKEMHEKNLPKFTVLIVSKRHHTRFYPTEVQTADRNGNTPPCTIVDRCITDPYCFSFYLQPHSAIHGTARNAFYFVILDEVFSQRYEGKLPPKYKNVAEIVQDLTLNLSYLVGRATKGVRVCCPARYADLVCDRARCYLSRFYEPWSEISSVASDASTVLATNKDVLVHEKIRNTMFYI</sequence>
<evidence type="ECO:0000256" key="1">
    <source>
        <dbReference type="SAM" id="MobiDB-lite"/>
    </source>
</evidence>
<gene>
    <name evidence="3" type="ORF">BDV38DRAFT_282063</name>
</gene>
<dbReference type="InterPro" id="IPR014811">
    <property type="entry name" value="ArgoL1"/>
</dbReference>
<evidence type="ECO:0000313" key="4">
    <source>
        <dbReference type="Proteomes" id="UP000325672"/>
    </source>
</evidence>
<dbReference type="SUPFAM" id="SSF53098">
    <property type="entry name" value="Ribonuclease H-like"/>
    <property type="match status" value="1"/>
</dbReference>
<dbReference type="PROSITE" id="PS50822">
    <property type="entry name" value="PIWI"/>
    <property type="match status" value="1"/>
</dbReference>
<dbReference type="CDD" id="cd04657">
    <property type="entry name" value="Piwi_ago-like"/>
    <property type="match status" value="1"/>
</dbReference>
<dbReference type="InterPro" id="IPR036085">
    <property type="entry name" value="PAZ_dom_sf"/>
</dbReference>
<dbReference type="EMBL" id="ML743571">
    <property type="protein sequence ID" value="KAE8138386.1"/>
    <property type="molecule type" value="Genomic_DNA"/>
</dbReference>
<dbReference type="RefSeq" id="XP_031914449.1">
    <property type="nucleotide sequence ID" value="XM_032059717.1"/>
</dbReference>
<dbReference type="Pfam" id="PF02171">
    <property type="entry name" value="Piwi"/>
    <property type="match status" value="1"/>
</dbReference>
<dbReference type="Pfam" id="PF16488">
    <property type="entry name" value="ArgoL2"/>
    <property type="match status" value="1"/>
</dbReference>
<dbReference type="PANTHER" id="PTHR22891">
    <property type="entry name" value="EUKARYOTIC TRANSLATION INITIATION FACTOR 2C"/>
    <property type="match status" value="1"/>
</dbReference>
<dbReference type="AlphaFoldDB" id="A0A5N6SUM5"/>
<dbReference type="Gene3D" id="2.170.260.10">
    <property type="entry name" value="paz domain"/>
    <property type="match status" value="1"/>
</dbReference>
<dbReference type="OrthoDB" id="10252740at2759"/>
<dbReference type="InterPro" id="IPR036397">
    <property type="entry name" value="RNaseH_sf"/>
</dbReference>
<dbReference type="SMART" id="SM00950">
    <property type="entry name" value="Piwi"/>
    <property type="match status" value="1"/>
</dbReference>
<dbReference type="GeneID" id="43643927"/>
<dbReference type="Pfam" id="PF16486">
    <property type="entry name" value="ArgoN"/>
    <property type="match status" value="1"/>
</dbReference>
<feature type="compositionally biased region" description="Basic and acidic residues" evidence="1">
    <location>
        <begin position="1"/>
        <end position="10"/>
    </location>
</feature>
<organism evidence="3 4">
    <name type="scientific">Aspergillus pseudotamarii</name>
    <dbReference type="NCBI Taxonomy" id="132259"/>
    <lineage>
        <taxon>Eukaryota</taxon>
        <taxon>Fungi</taxon>
        <taxon>Dikarya</taxon>
        <taxon>Ascomycota</taxon>
        <taxon>Pezizomycotina</taxon>
        <taxon>Eurotiomycetes</taxon>
        <taxon>Eurotiomycetidae</taxon>
        <taxon>Eurotiales</taxon>
        <taxon>Aspergillaceae</taxon>
        <taxon>Aspergillus</taxon>
        <taxon>Aspergillus subgen. Circumdati</taxon>
    </lineage>
</organism>
<keyword evidence="4" id="KW-1185">Reference proteome</keyword>
<dbReference type="GO" id="GO:0003676">
    <property type="term" value="F:nucleic acid binding"/>
    <property type="evidence" value="ECO:0007669"/>
    <property type="project" value="InterPro"/>
</dbReference>
<dbReference type="InterPro" id="IPR032472">
    <property type="entry name" value="ArgoL2"/>
</dbReference>
<dbReference type="Gene3D" id="3.30.420.10">
    <property type="entry name" value="Ribonuclease H-like superfamily/Ribonuclease H"/>
    <property type="match status" value="1"/>
</dbReference>